<dbReference type="InterPro" id="IPR005822">
    <property type="entry name" value="Ribosomal_uL13"/>
</dbReference>
<name>A0A166FJL5_9EURY</name>
<dbReference type="InterPro" id="IPR005823">
    <property type="entry name" value="Ribosomal_uL13_bac-type"/>
</dbReference>
<comment type="subunit">
    <text evidence="4">Part of the 50S ribosomal subunit.</text>
</comment>
<dbReference type="Pfam" id="PF00572">
    <property type="entry name" value="Ribosomal_L13"/>
    <property type="match status" value="1"/>
</dbReference>
<evidence type="ECO:0000313" key="6">
    <source>
        <dbReference type="EMBL" id="KZX17743.1"/>
    </source>
</evidence>
<gene>
    <name evidence="6" type="primary">rplM</name>
    <name evidence="4" type="synonym">rpl13</name>
    <name evidence="6" type="ORF">MBCUT_00370</name>
</gene>
<evidence type="ECO:0000256" key="1">
    <source>
        <dbReference type="ARBA" id="ARBA00006227"/>
    </source>
</evidence>
<sequence>MVLFMIINGEGHILGRLASVISKKLLDGEEIVVLNAEKILITGSKEWAYAKYKQRVDRASISNPRDMGPKYPRRPEEIFRRTVRGMLPYKKSKGRVAFKGLKAYVGVPREFQESETSVLSQAEYQDIKKGIELGEISKLLGAKF</sequence>
<dbReference type="Proteomes" id="UP000077275">
    <property type="component" value="Unassembled WGS sequence"/>
</dbReference>
<keyword evidence="3 4" id="KW-0687">Ribonucleoprotein</keyword>
<dbReference type="CDD" id="cd00392">
    <property type="entry name" value="Ribosomal_L13"/>
    <property type="match status" value="1"/>
</dbReference>
<proteinExistence type="inferred from homology"/>
<dbReference type="PROSITE" id="PS00783">
    <property type="entry name" value="RIBOSOMAL_L13"/>
    <property type="match status" value="1"/>
</dbReference>
<keyword evidence="7" id="KW-1185">Reference proteome</keyword>
<protein>
    <recommendedName>
        <fullName evidence="4">Large ribosomal subunit protein uL13</fullName>
    </recommendedName>
</protein>
<evidence type="ECO:0000256" key="5">
    <source>
        <dbReference type="RuleBase" id="RU003877"/>
    </source>
</evidence>
<dbReference type="STRING" id="47311.MBCUT_00370"/>
<comment type="function">
    <text evidence="4">This protein is one of the early assembly proteins of the 50S ribosomal subunit, although it is not seen to bind rRNA by itself. It is important during the early stages of 50S assembly.</text>
</comment>
<dbReference type="InterPro" id="IPR036899">
    <property type="entry name" value="Ribosomal_uL13_sf"/>
</dbReference>
<comment type="similarity">
    <text evidence="1 4 5">Belongs to the universal ribosomal protein uL13 family.</text>
</comment>
<dbReference type="NCBIfam" id="TIGR01077">
    <property type="entry name" value="L13_A_E"/>
    <property type="match status" value="1"/>
</dbReference>
<dbReference type="InterPro" id="IPR005755">
    <property type="entry name" value="Ribosomal_uL13_euk/arc"/>
</dbReference>
<evidence type="ECO:0000256" key="3">
    <source>
        <dbReference type="ARBA" id="ARBA00023274"/>
    </source>
</evidence>
<dbReference type="AlphaFoldDB" id="A0A166FJL5"/>
<dbReference type="HAMAP" id="MF_01366">
    <property type="entry name" value="Ribosomal_uL13"/>
    <property type="match status" value="1"/>
</dbReference>
<dbReference type="PANTHER" id="PTHR11545:SF3">
    <property type="entry name" value="LARGE RIBOSOMAL SUBUNIT PROTEIN UL13"/>
    <property type="match status" value="1"/>
</dbReference>
<dbReference type="GO" id="GO:0022625">
    <property type="term" value="C:cytosolic large ribosomal subunit"/>
    <property type="evidence" value="ECO:0007669"/>
    <property type="project" value="UniProtKB-UniRule"/>
</dbReference>
<keyword evidence="2 4" id="KW-0689">Ribosomal protein</keyword>
<evidence type="ECO:0000256" key="4">
    <source>
        <dbReference type="HAMAP-Rule" id="MF_01366"/>
    </source>
</evidence>
<organism evidence="6 7">
    <name type="scientific">Methanobrevibacter cuticularis</name>
    <dbReference type="NCBI Taxonomy" id="47311"/>
    <lineage>
        <taxon>Archaea</taxon>
        <taxon>Methanobacteriati</taxon>
        <taxon>Methanobacteriota</taxon>
        <taxon>Methanomada group</taxon>
        <taxon>Methanobacteria</taxon>
        <taxon>Methanobacteriales</taxon>
        <taxon>Methanobacteriaceae</taxon>
        <taxon>Methanobrevibacter</taxon>
    </lineage>
</organism>
<accession>A0A166FJL5</accession>
<dbReference type="PIRSF" id="PIRSF002181">
    <property type="entry name" value="Ribosomal_L13"/>
    <property type="match status" value="1"/>
</dbReference>
<dbReference type="Gene3D" id="3.90.1180.10">
    <property type="entry name" value="Ribosomal protein L13"/>
    <property type="match status" value="1"/>
</dbReference>
<evidence type="ECO:0000313" key="7">
    <source>
        <dbReference type="Proteomes" id="UP000077275"/>
    </source>
</evidence>
<dbReference type="PATRIC" id="fig|47311.3.peg.46"/>
<dbReference type="SUPFAM" id="SSF52161">
    <property type="entry name" value="Ribosomal protein L13"/>
    <property type="match status" value="1"/>
</dbReference>
<comment type="caution">
    <text evidence="6">The sequence shown here is derived from an EMBL/GenBank/DDBJ whole genome shotgun (WGS) entry which is preliminary data.</text>
</comment>
<dbReference type="EMBL" id="LWMW01000011">
    <property type="protein sequence ID" value="KZX17743.1"/>
    <property type="molecule type" value="Genomic_DNA"/>
</dbReference>
<dbReference type="InterPro" id="IPR023563">
    <property type="entry name" value="Ribosomal_uL13_CS"/>
</dbReference>
<reference evidence="6 7" key="1">
    <citation type="submission" date="2016-04" db="EMBL/GenBank/DDBJ databases">
        <title>Genome sequence of Methanobrevibacter cuticularis DSM 11139.</title>
        <authorList>
            <person name="Poehlein A."/>
            <person name="Seedorf H."/>
            <person name="Daniel R."/>
        </authorList>
    </citation>
    <scope>NUCLEOTIDE SEQUENCE [LARGE SCALE GENOMIC DNA]</scope>
    <source>
        <strain evidence="6 7">DSM 11139</strain>
    </source>
</reference>
<dbReference type="GO" id="GO:0006412">
    <property type="term" value="P:translation"/>
    <property type="evidence" value="ECO:0007669"/>
    <property type="project" value="UniProtKB-UniRule"/>
</dbReference>
<dbReference type="PANTHER" id="PTHR11545">
    <property type="entry name" value="RIBOSOMAL PROTEIN L13"/>
    <property type="match status" value="1"/>
</dbReference>
<dbReference type="GO" id="GO:0003729">
    <property type="term" value="F:mRNA binding"/>
    <property type="evidence" value="ECO:0007669"/>
    <property type="project" value="TreeGrafter"/>
</dbReference>
<evidence type="ECO:0000256" key="2">
    <source>
        <dbReference type="ARBA" id="ARBA00022980"/>
    </source>
</evidence>
<dbReference type="GO" id="GO:0003735">
    <property type="term" value="F:structural constituent of ribosome"/>
    <property type="evidence" value="ECO:0007669"/>
    <property type="project" value="UniProtKB-UniRule"/>
</dbReference>
<dbReference type="GO" id="GO:0017148">
    <property type="term" value="P:negative regulation of translation"/>
    <property type="evidence" value="ECO:0007669"/>
    <property type="project" value="TreeGrafter"/>
</dbReference>
<dbReference type="NCBIfam" id="NF005004">
    <property type="entry name" value="PRK06394.1"/>
    <property type="match status" value="1"/>
</dbReference>